<evidence type="ECO:0000313" key="2">
    <source>
        <dbReference type="Proteomes" id="UP001234297"/>
    </source>
</evidence>
<sequence length="358" mass="39354">MMSPKPDADDRISRSIPTRHTPLQIIHIIGNFMRVWSIYSMYQYLSQQGASVALFIFACLVPSSIIFLALQKPWKGRALSNSQVIPSIINGGITALYFILWGKGIKSCGPLRAILAEYSGAVLGVLSALLYGRSGRIWKKVGGLIAMVAALFFLSQGWATTTYSPLAFKDSSTVGKSVQQEGALGIKDMIVPISAGILSALRRVIARRVSLKNQLKRRLHAITITSATCFLFPLAMWDVILGTTDNSIMLPFPTWAYLSTVLCGVILIFYVDNIAEERLHLVFSSPRHLMVAGGCIIVMEIAYKMDFSLVGFLFCSSLLGLGIYHATSLDRTKKSYQPLDLSSDGTFESHMQMSPLPT</sequence>
<reference evidence="1 2" key="1">
    <citation type="journal article" date="2022" name="Hortic Res">
        <title>A haplotype resolved chromosomal level avocado genome allows analysis of novel avocado genes.</title>
        <authorList>
            <person name="Nath O."/>
            <person name="Fletcher S.J."/>
            <person name="Hayward A."/>
            <person name="Shaw L.M."/>
            <person name="Masouleh A.K."/>
            <person name="Furtado A."/>
            <person name="Henry R.J."/>
            <person name="Mitter N."/>
        </authorList>
    </citation>
    <scope>NUCLEOTIDE SEQUENCE [LARGE SCALE GENOMIC DNA]</scope>
    <source>
        <strain evidence="2">cv. Hass</strain>
    </source>
</reference>
<comment type="caution">
    <text evidence="1">The sequence shown here is derived from an EMBL/GenBank/DDBJ whole genome shotgun (WGS) entry which is preliminary data.</text>
</comment>
<dbReference type="EMBL" id="CM056818">
    <property type="protein sequence ID" value="KAJ8622864.1"/>
    <property type="molecule type" value="Genomic_DNA"/>
</dbReference>
<name>A0ACC2KNV0_PERAE</name>
<organism evidence="1 2">
    <name type="scientific">Persea americana</name>
    <name type="common">Avocado</name>
    <dbReference type="NCBI Taxonomy" id="3435"/>
    <lineage>
        <taxon>Eukaryota</taxon>
        <taxon>Viridiplantae</taxon>
        <taxon>Streptophyta</taxon>
        <taxon>Embryophyta</taxon>
        <taxon>Tracheophyta</taxon>
        <taxon>Spermatophyta</taxon>
        <taxon>Magnoliopsida</taxon>
        <taxon>Magnoliidae</taxon>
        <taxon>Laurales</taxon>
        <taxon>Lauraceae</taxon>
        <taxon>Persea</taxon>
    </lineage>
</organism>
<accession>A0ACC2KNV0</accession>
<proteinExistence type="predicted"/>
<dbReference type="Proteomes" id="UP001234297">
    <property type="component" value="Chromosome 10"/>
</dbReference>
<gene>
    <name evidence="1" type="ORF">MRB53_031393</name>
</gene>
<protein>
    <submittedName>
        <fullName evidence="1">Uncharacterized protein</fullName>
    </submittedName>
</protein>
<evidence type="ECO:0000313" key="1">
    <source>
        <dbReference type="EMBL" id="KAJ8622864.1"/>
    </source>
</evidence>
<keyword evidence="2" id="KW-1185">Reference proteome</keyword>